<dbReference type="Gene3D" id="2.20.230.10">
    <property type="entry name" value="Resuscitation-promoting factor rpfb"/>
    <property type="match status" value="1"/>
</dbReference>
<dbReference type="Proteomes" id="UP000743672">
    <property type="component" value="Unassembled WGS sequence"/>
</dbReference>
<comment type="caution">
    <text evidence="1">The sequence shown here is derived from an EMBL/GenBank/DDBJ whole genome shotgun (WGS) entry which is preliminary data.</text>
</comment>
<feature type="non-terminal residue" evidence="1">
    <location>
        <position position="122"/>
    </location>
</feature>
<accession>A0AAW4CC25</accession>
<name>A0AAW4CC25_9STRE</name>
<dbReference type="EMBL" id="JACSZI010000139">
    <property type="protein sequence ID" value="MBF9674632.1"/>
    <property type="molecule type" value="Genomic_DNA"/>
</dbReference>
<evidence type="ECO:0000313" key="2">
    <source>
        <dbReference type="Proteomes" id="UP000743672"/>
    </source>
</evidence>
<organism evidence="1 2">
    <name type="scientific">Streptococcus pseudopneumoniae</name>
    <dbReference type="NCBI Taxonomy" id="257758"/>
    <lineage>
        <taxon>Bacteria</taxon>
        <taxon>Bacillati</taxon>
        <taxon>Bacillota</taxon>
        <taxon>Bacilli</taxon>
        <taxon>Lactobacillales</taxon>
        <taxon>Streptococcaceae</taxon>
        <taxon>Streptococcus</taxon>
    </lineage>
</organism>
<feature type="non-terminal residue" evidence="1">
    <location>
        <position position="1"/>
    </location>
</feature>
<protein>
    <recommendedName>
        <fullName evidence="3">G5 domain-containing protein</fullName>
    </recommendedName>
</protein>
<proteinExistence type="predicted"/>
<dbReference type="AlphaFoldDB" id="A0AAW4CC25"/>
<evidence type="ECO:0008006" key="3">
    <source>
        <dbReference type="Google" id="ProtNLM"/>
    </source>
</evidence>
<gene>
    <name evidence="1" type="ORF">IAI20_11530</name>
</gene>
<reference evidence="1" key="1">
    <citation type="journal article" date="2020" name="J. Clin. Microbiol.">
        <title>Streptococcus pseudopneumoniae: Use of whole genome sequences to validate methods used for identification.</title>
        <authorList>
            <person name="Jensen C.S."/>
            <person name="Iversen K.H."/>
            <person name="Dargis R."/>
            <person name="Shewmaker P."/>
            <person name="Rasmussen S."/>
            <person name="Christensen J.J."/>
            <person name="Nielsen X.C."/>
        </authorList>
    </citation>
    <scope>NUCLEOTIDE SEQUENCE</scope>
    <source>
        <strain evidence="1">256-03</strain>
    </source>
</reference>
<evidence type="ECO:0000313" key="1">
    <source>
        <dbReference type="EMBL" id="MBF9674632.1"/>
    </source>
</evidence>
<sequence>TTTRTYDVNPETGKVSEKVTVDRKEATDTVIKVPAKDKVEKRIAEKSTNIRFEKDETRDRSENPVTIDGEDGYVITTRTYDVDSETGKVSEKVTVDRKEPTDTVIKVPAKSKVERKVLPTSV</sequence>